<dbReference type="GO" id="GO:0010043">
    <property type="term" value="P:response to zinc ion"/>
    <property type="evidence" value="ECO:0007669"/>
    <property type="project" value="TreeGrafter"/>
</dbReference>
<keyword evidence="5 7" id="KW-0472">Membrane</keyword>
<dbReference type="EMBL" id="VFOU01000004">
    <property type="protein sequence ID" value="TQL65860.1"/>
    <property type="molecule type" value="Genomic_DNA"/>
</dbReference>
<dbReference type="GO" id="GO:0043190">
    <property type="term" value="C:ATP-binding cassette (ABC) transporter complex"/>
    <property type="evidence" value="ECO:0007669"/>
    <property type="project" value="InterPro"/>
</dbReference>
<evidence type="ECO:0000256" key="4">
    <source>
        <dbReference type="ARBA" id="ARBA00022989"/>
    </source>
</evidence>
<evidence type="ECO:0000313" key="9">
    <source>
        <dbReference type="Proteomes" id="UP000319746"/>
    </source>
</evidence>
<dbReference type="Pfam" id="PF00950">
    <property type="entry name" value="ABC-3"/>
    <property type="match status" value="1"/>
</dbReference>
<evidence type="ECO:0000256" key="5">
    <source>
        <dbReference type="ARBA" id="ARBA00023136"/>
    </source>
</evidence>
<evidence type="ECO:0000256" key="7">
    <source>
        <dbReference type="SAM" id="Phobius"/>
    </source>
</evidence>
<dbReference type="InterPro" id="IPR001626">
    <property type="entry name" value="ABC_TroCD"/>
</dbReference>
<dbReference type="PANTHER" id="PTHR30477">
    <property type="entry name" value="ABC-TRANSPORTER METAL-BINDING PROTEIN"/>
    <property type="match status" value="1"/>
</dbReference>
<feature type="transmembrane region" description="Helical" evidence="7">
    <location>
        <begin position="20"/>
        <end position="39"/>
    </location>
</feature>
<feature type="transmembrane region" description="Helical" evidence="7">
    <location>
        <begin position="138"/>
        <end position="157"/>
    </location>
</feature>
<proteinExistence type="inferred from homology"/>
<comment type="similarity">
    <text evidence="2 6">Belongs to the ABC-3 integral membrane protein family.</text>
</comment>
<keyword evidence="4 7" id="KW-1133">Transmembrane helix</keyword>
<keyword evidence="9" id="KW-1185">Reference proteome</keyword>
<feature type="transmembrane region" description="Helical" evidence="7">
    <location>
        <begin position="250"/>
        <end position="268"/>
    </location>
</feature>
<dbReference type="Gene3D" id="1.10.3470.10">
    <property type="entry name" value="ABC transporter involved in vitamin B12 uptake, BtuC"/>
    <property type="match status" value="1"/>
</dbReference>
<feature type="transmembrane region" description="Helical" evidence="7">
    <location>
        <begin position="225"/>
        <end position="244"/>
    </location>
</feature>
<dbReference type="Proteomes" id="UP000319746">
    <property type="component" value="Unassembled WGS sequence"/>
</dbReference>
<comment type="subcellular location">
    <subcellularLocation>
        <location evidence="6">Cell membrane</location>
        <topology evidence="6">Multi-pass membrane protein</topology>
    </subcellularLocation>
    <subcellularLocation>
        <location evidence="1">Membrane</location>
        <topology evidence="1">Multi-pass membrane protein</topology>
    </subcellularLocation>
</comment>
<feature type="transmembrane region" description="Helical" evidence="7">
    <location>
        <begin position="98"/>
        <end position="118"/>
    </location>
</feature>
<evidence type="ECO:0000256" key="6">
    <source>
        <dbReference type="RuleBase" id="RU003943"/>
    </source>
</evidence>
<dbReference type="InterPro" id="IPR037294">
    <property type="entry name" value="ABC_BtuC-like"/>
</dbReference>
<keyword evidence="3 6" id="KW-0812">Transmembrane</keyword>
<sequence length="290" mass="30497">MELLNWMVEPFQAGFQIRALLGGLLAALMSSFVGVWLVLRGMSFFGDAFVHGVVPGIAAAVLFGFSPYLGAALAALVMVSLMELVYRTTSLKEDTAIGLLFVGMMALGVVLISRADSFQGSLTAILFGDALGVSWTDIQMQLLFVIGVGALSLLLYRPLMVLSFSPDKAEALGMRPQLTHWLLLMMIAAAVIGSFQAVGTLLVLGLLIGPAATAALVTRTVPRMILASLIIGVVSVTVGLMFSYHLGTAAGASMALVAIVGFFVVLLIREVSGAIHRRRRGATPAIQGAS</sequence>
<dbReference type="GO" id="GO:0055085">
    <property type="term" value="P:transmembrane transport"/>
    <property type="evidence" value="ECO:0007669"/>
    <property type="project" value="InterPro"/>
</dbReference>
<evidence type="ECO:0000256" key="3">
    <source>
        <dbReference type="ARBA" id="ARBA00022692"/>
    </source>
</evidence>
<dbReference type="CDD" id="cd06550">
    <property type="entry name" value="TM_ABC_iron-siderophores_like"/>
    <property type="match status" value="1"/>
</dbReference>
<dbReference type="SUPFAM" id="SSF81345">
    <property type="entry name" value="ABC transporter involved in vitamin B12 uptake, BtuC"/>
    <property type="match status" value="1"/>
</dbReference>
<evidence type="ECO:0000256" key="1">
    <source>
        <dbReference type="ARBA" id="ARBA00004141"/>
    </source>
</evidence>
<keyword evidence="6" id="KW-0813">Transport</keyword>
<organism evidence="8 9">
    <name type="scientific">Enteractinococcus coprophilus</name>
    <dbReference type="NCBI Taxonomy" id="1027633"/>
    <lineage>
        <taxon>Bacteria</taxon>
        <taxon>Bacillati</taxon>
        <taxon>Actinomycetota</taxon>
        <taxon>Actinomycetes</taxon>
        <taxon>Micrococcales</taxon>
        <taxon>Micrococcaceae</taxon>
    </lineage>
</organism>
<accession>A0A543A050</accession>
<evidence type="ECO:0000313" key="8">
    <source>
        <dbReference type="EMBL" id="TQL65860.1"/>
    </source>
</evidence>
<evidence type="ECO:0000256" key="2">
    <source>
        <dbReference type="ARBA" id="ARBA00008034"/>
    </source>
</evidence>
<name>A0A543A050_9MICC</name>
<dbReference type="AlphaFoldDB" id="A0A543A050"/>
<protein>
    <submittedName>
        <fullName evidence="8">Manganese/iron transport system permease protein</fullName>
    </submittedName>
</protein>
<dbReference type="RefSeq" id="WP_246057438.1">
    <property type="nucleotide sequence ID" value="NZ_BAABAN010000006.1"/>
</dbReference>
<reference evidence="8 9" key="1">
    <citation type="submission" date="2019-06" db="EMBL/GenBank/DDBJ databases">
        <title>Sequencing the genomes of 1000 actinobacteria strains.</title>
        <authorList>
            <person name="Klenk H.-P."/>
        </authorList>
    </citation>
    <scope>NUCLEOTIDE SEQUENCE [LARGE SCALE GENOMIC DNA]</scope>
    <source>
        <strain evidence="8 9">DSM 24083</strain>
    </source>
</reference>
<comment type="caution">
    <text evidence="8">The sequence shown here is derived from an EMBL/GenBank/DDBJ whole genome shotgun (WGS) entry which is preliminary data.</text>
</comment>
<gene>
    <name evidence="8" type="ORF">FB556_2334</name>
</gene>
<dbReference type="PANTHER" id="PTHR30477:SF13">
    <property type="entry name" value="IRON TRANSPORT SYSTEM MEMBRANE PROTEIN HI_0360-RELATED"/>
    <property type="match status" value="1"/>
</dbReference>